<comment type="caution">
    <text evidence="2">The sequence shown here is derived from an EMBL/GenBank/DDBJ whole genome shotgun (WGS) entry which is preliminary data.</text>
</comment>
<name>A0A225DZ99_9BACT</name>
<feature type="compositionally biased region" description="Basic and acidic residues" evidence="1">
    <location>
        <begin position="158"/>
        <end position="169"/>
    </location>
</feature>
<feature type="region of interest" description="Disordered" evidence="1">
    <location>
        <begin position="156"/>
        <end position="187"/>
    </location>
</feature>
<dbReference type="RefSeq" id="WP_088251886.1">
    <property type="nucleotide sequence ID" value="NZ_NIDE01000001.1"/>
</dbReference>
<dbReference type="Proteomes" id="UP000214646">
    <property type="component" value="Unassembled WGS sequence"/>
</dbReference>
<dbReference type="EMBL" id="NIDE01000001">
    <property type="protein sequence ID" value="OWK46691.1"/>
    <property type="molecule type" value="Genomic_DNA"/>
</dbReference>
<evidence type="ECO:0000313" key="3">
    <source>
        <dbReference type="Proteomes" id="UP000214646"/>
    </source>
</evidence>
<reference evidence="3" key="1">
    <citation type="submission" date="2017-06" db="EMBL/GenBank/DDBJ databases">
        <title>Genome analysis of Fimbriiglobus ruber SP5, the first member of the order Planctomycetales with confirmed chitinolytic capability.</title>
        <authorList>
            <person name="Ravin N.V."/>
            <person name="Rakitin A.L."/>
            <person name="Ivanova A.A."/>
            <person name="Beletsky A.V."/>
            <person name="Kulichevskaya I.S."/>
            <person name="Mardanov A.V."/>
            <person name="Dedysh S.N."/>
        </authorList>
    </citation>
    <scope>NUCLEOTIDE SEQUENCE [LARGE SCALE GENOMIC DNA]</scope>
    <source>
        <strain evidence="3">SP5</strain>
    </source>
</reference>
<proteinExistence type="predicted"/>
<feature type="region of interest" description="Disordered" evidence="1">
    <location>
        <begin position="376"/>
        <end position="410"/>
    </location>
</feature>
<evidence type="ECO:0000256" key="1">
    <source>
        <dbReference type="SAM" id="MobiDB-lite"/>
    </source>
</evidence>
<keyword evidence="3" id="KW-1185">Reference proteome</keyword>
<dbReference type="OrthoDB" id="9947550at2"/>
<evidence type="ECO:0000313" key="2">
    <source>
        <dbReference type="EMBL" id="OWK46691.1"/>
    </source>
</evidence>
<accession>A0A225DZ99</accession>
<feature type="compositionally biased region" description="Basic and acidic residues" evidence="1">
    <location>
        <begin position="376"/>
        <end position="395"/>
    </location>
</feature>
<protein>
    <submittedName>
        <fullName evidence="2">Uncharacterized protein</fullName>
    </submittedName>
</protein>
<sequence>MTHTDQEDTTTTPAAHPEHAHAPAATTEAAPESFKTLAEHVRDALAGSAPVDLKDLKKALKTAGVPLSGKKKVTDEDIAATVQAETQAGHVFQAASGKGGDQRYWAKDEAKQVRDELLTHAGDPKPLAALVKAVSKPLKAEPSFVEGVVRELITSAQLHEHPAKKEGGDARYSTSAPPPPPPPPAPLDQVLQGILAESTEPLTLKDLVGQIPTLHKPKGKGPALDEFQSKVLEALGEEVQNGRAYRNKSGKDGAERFWSKDELVPAREKVLELAAKPLAIEALKKAAAKALKTDPAFAESVIQGLVSNGQLHEHPSKKGPLLAADKHVPPPEILWYETKANKKDFDKLQKAVADLVAKAGKTIEDVLQALREKVSPAAHPHHETAHTPPDHEHAASHGQPEHTPAAPATSHAALRDAIHEAYDNLCLFEEFRHKMVEIPRLYHETAKHVHGLKVADFHNELEKLNTERKLELHKLSEVHMAKERNLAIERDDRLYYYVMWK</sequence>
<organism evidence="2 3">
    <name type="scientific">Fimbriiglobus ruber</name>
    <dbReference type="NCBI Taxonomy" id="1908690"/>
    <lineage>
        <taxon>Bacteria</taxon>
        <taxon>Pseudomonadati</taxon>
        <taxon>Planctomycetota</taxon>
        <taxon>Planctomycetia</taxon>
        <taxon>Gemmatales</taxon>
        <taxon>Gemmataceae</taxon>
        <taxon>Fimbriiglobus</taxon>
    </lineage>
</organism>
<dbReference type="AlphaFoldDB" id="A0A225DZ99"/>
<feature type="region of interest" description="Disordered" evidence="1">
    <location>
        <begin position="1"/>
        <end position="32"/>
    </location>
</feature>
<feature type="compositionally biased region" description="Low complexity" evidence="1">
    <location>
        <begin position="22"/>
        <end position="32"/>
    </location>
</feature>
<gene>
    <name evidence="2" type="ORF">FRUB_00390</name>
</gene>
<feature type="compositionally biased region" description="Pro residues" evidence="1">
    <location>
        <begin position="176"/>
        <end position="186"/>
    </location>
</feature>